<keyword evidence="3" id="KW-1185">Reference proteome</keyword>
<feature type="compositionally biased region" description="Basic and acidic residues" evidence="1">
    <location>
        <begin position="166"/>
        <end position="190"/>
    </location>
</feature>
<evidence type="ECO:0000256" key="1">
    <source>
        <dbReference type="SAM" id="MobiDB-lite"/>
    </source>
</evidence>
<protein>
    <submittedName>
        <fullName evidence="2">Uncharacterized protein</fullName>
    </submittedName>
</protein>
<proteinExistence type="predicted"/>
<sequence>MLQQVSDTEPPHPLHPPASPLAPLGRRLQSDAQFQRSLHAVTSVHRQRHTDLTFQFPHSTTFQFSVHPLENMKKKVDCWGCSPQKCPLLSSQAVRRLLPWRSPALAFSAVLASPCCCEDHSEGKDGPTSGLKVHLGLQCCGLGFRRDRKQPDLIGLQWGPWRNPKKQNDGEGGRAREKGGASKGPSRDLRAGGGGGRDLQEICLSEKQLVRLSTANVCMLGPLQPPLLGGAMPGQTRATLAFSLPSPLVSFHLQATKTRLSLLIFSALTAFQLGAFRTPPAPSLAGAEPATRYLLRSGAERESGCGREASIKSVPPFGRNLSSQQTAAVPCSQARRSSLAVVALGGLCRGRGCVEQQHRKRVKVPRANWNQMSEATGRGILTVEQERQRGKFASP</sequence>
<evidence type="ECO:0000313" key="2">
    <source>
        <dbReference type="EMBL" id="KAF3860325.1"/>
    </source>
</evidence>
<feature type="region of interest" description="Disordered" evidence="1">
    <location>
        <begin position="376"/>
        <end position="395"/>
    </location>
</feature>
<feature type="region of interest" description="Disordered" evidence="1">
    <location>
        <begin position="1"/>
        <end position="24"/>
    </location>
</feature>
<accession>A0A7J5ZET5</accession>
<dbReference type="EMBL" id="JAAKFY010000002">
    <property type="protein sequence ID" value="KAF3860325.1"/>
    <property type="molecule type" value="Genomic_DNA"/>
</dbReference>
<name>A0A7J5ZET5_DISMA</name>
<feature type="compositionally biased region" description="Pro residues" evidence="1">
    <location>
        <begin position="11"/>
        <end position="20"/>
    </location>
</feature>
<dbReference type="Proteomes" id="UP000518266">
    <property type="component" value="Unassembled WGS sequence"/>
</dbReference>
<dbReference type="AlphaFoldDB" id="A0A7J5ZET5"/>
<feature type="region of interest" description="Disordered" evidence="1">
    <location>
        <begin position="155"/>
        <end position="195"/>
    </location>
</feature>
<gene>
    <name evidence="2" type="ORF">F7725_000580</name>
</gene>
<reference evidence="2 3" key="1">
    <citation type="submission" date="2020-03" db="EMBL/GenBank/DDBJ databases">
        <title>Dissostichus mawsoni Genome sequencing and assembly.</title>
        <authorList>
            <person name="Park H."/>
        </authorList>
    </citation>
    <scope>NUCLEOTIDE SEQUENCE [LARGE SCALE GENOMIC DNA]</scope>
    <source>
        <strain evidence="2">DM0001</strain>
        <tissue evidence="2">Muscle</tissue>
    </source>
</reference>
<evidence type="ECO:0000313" key="3">
    <source>
        <dbReference type="Proteomes" id="UP000518266"/>
    </source>
</evidence>
<comment type="caution">
    <text evidence="2">The sequence shown here is derived from an EMBL/GenBank/DDBJ whole genome shotgun (WGS) entry which is preliminary data.</text>
</comment>
<organism evidence="2 3">
    <name type="scientific">Dissostichus mawsoni</name>
    <name type="common">Antarctic cod</name>
    <dbReference type="NCBI Taxonomy" id="36200"/>
    <lineage>
        <taxon>Eukaryota</taxon>
        <taxon>Metazoa</taxon>
        <taxon>Chordata</taxon>
        <taxon>Craniata</taxon>
        <taxon>Vertebrata</taxon>
        <taxon>Euteleostomi</taxon>
        <taxon>Actinopterygii</taxon>
        <taxon>Neopterygii</taxon>
        <taxon>Teleostei</taxon>
        <taxon>Neoteleostei</taxon>
        <taxon>Acanthomorphata</taxon>
        <taxon>Eupercaria</taxon>
        <taxon>Perciformes</taxon>
        <taxon>Notothenioidei</taxon>
        <taxon>Nototheniidae</taxon>
        <taxon>Dissostichus</taxon>
    </lineage>
</organism>